<evidence type="ECO:0000313" key="4">
    <source>
        <dbReference type="Proteomes" id="UP000195273"/>
    </source>
</evidence>
<organism evidence="3 4">
    <name type="scientific">Yoonia vestfoldensis</name>
    <dbReference type="NCBI Taxonomy" id="245188"/>
    <lineage>
        <taxon>Bacteria</taxon>
        <taxon>Pseudomonadati</taxon>
        <taxon>Pseudomonadota</taxon>
        <taxon>Alphaproteobacteria</taxon>
        <taxon>Rhodobacterales</taxon>
        <taxon>Paracoccaceae</taxon>
        <taxon>Yoonia</taxon>
    </lineage>
</organism>
<dbReference type="Gene3D" id="3.40.720.10">
    <property type="entry name" value="Alkaline Phosphatase, subunit A"/>
    <property type="match status" value="1"/>
</dbReference>
<dbReference type="InterPro" id="IPR017850">
    <property type="entry name" value="Alkaline_phosphatase_core_sf"/>
</dbReference>
<evidence type="ECO:0000313" key="3">
    <source>
        <dbReference type="EMBL" id="ARU00388.1"/>
    </source>
</evidence>
<keyword evidence="4" id="KW-1185">Reference proteome</keyword>
<name>A0A1Y0EA55_9RHOB</name>
<sequence length="558" mass="60287">MRLILRIAGLVLATALLHLALIQPNHPQAMTWGALRLVPLELPVIVLVLLAWPGRALLLRAMLVGVLSLVVLIKAADYAHFLAYNRAFNPATDLGLIRAAYELGIGTLGQVLGHMLAFGAVLLPFGLVGAFWWATGRWARLQPPRGRALVWRGGFGALALLAGVVMLGQIGAAKGQWVLPVSPPGAAFSARLAYDRLALYRATRAEIAAFDAAARHDPAASASPLLDRLAGRDVVFIFIESYGRASFDNPLYIPTHSATLRAAEQELAQIAGIATRSGWMTAPVTGGQSWLAHTAIASGLWISNQIQYRALLASPRKTLFQLAGAAGYHTAAVVPAITRDWPEGSRIGFETILARDDLGYQGLPFNWVTMPDQFTLTAYDRLLAKAARDGRPLFAEISLISSHAPWVPVPELIAWDDVGDGSVFNIVAQSGDPPEIVWRDSDRVRDQYRKAVAYALQTSLSYVARQGPDMPLFIILGDHQPAGFVAGGPSFDVPVHVIGPAETVAMMDGWGWTPGLFADSALPAWPMDLFRDRFLRAYSTGMPPAFNPLAVNPVVQSR</sequence>
<dbReference type="STRING" id="1122181.GCA_000382265_02450"/>
<dbReference type="EMBL" id="CP021431">
    <property type="protein sequence ID" value="ARU00388.1"/>
    <property type="molecule type" value="Genomic_DNA"/>
</dbReference>
<evidence type="ECO:0000256" key="1">
    <source>
        <dbReference type="SAM" id="Phobius"/>
    </source>
</evidence>
<dbReference type="KEGG" id="lvs:LOKVESSMR4R_01060"/>
<dbReference type="SUPFAM" id="SSF53649">
    <property type="entry name" value="Alkaline phosphatase-like"/>
    <property type="match status" value="1"/>
</dbReference>
<keyword evidence="1" id="KW-0812">Transmembrane</keyword>
<feature type="transmembrane region" description="Helical" evidence="1">
    <location>
        <begin position="155"/>
        <end position="173"/>
    </location>
</feature>
<feature type="transmembrane region" description="Helical" evidence="1">
    <location>
        <begin position="111"/>
        <end position="134"/>
    </location>
</feature>
<proteinExistence type="predicted"/>
<dbReference type="Pfam" id="PF00884">
    <property type="entry name" value="Sulfatase"/>
    <property type="match status" value="1"/>
</dbReference>
<feature type="transmembrane region" description="Helical" evidence="1">
    <location>
        <begin position="57"/>
        <end position="76"/>
    </location>
</feature>
<accession>A0A1Y0EA55</accession>
<gene>
    <name evidence="3" type="ORF">LOKVESSMR4R_01060</name>
</gene>
<evidence type="ECO:0000259" key="2">
    <source>
        <dbReference type="Pfam" id="PF00884"/>
    </source>
</evidence>
<feature type="domain" description="Sulfatase N-terminal" evidence="2">
    <location>
        <begin position="233"/>
        <end position="481"/>
    </location>
</feature>
<dbReference type="InterPro" id="IPR000917">
    <property type="entry name" value="Sulfatase_N"/>
</dbReference>
<dbReference type="OrthoDB" id="1376015at2"/>
<dbReference type="Proteomes" id="UP000195273">
    <property type="component" value="Chromosome"/>
</dbReference>
<keyword evidence="1" id="KW-1133">Transmembrane helix</keyword>
<dbReference type="AlphaFoldDB" id="A0A1Y0EA55"/>
<reference evidence="3 4" key="1">
    <citation type="submission" date="2017-05" db="EMBL/GenBank/DDBJ databases">
        <title>Genome Sequence of Loktanella vestfoldensis Strain SMR4r Isolated from a Culture of the Diatom Skeletonema marinoi.</title>
        <authorList>
            <person name="Topel M."/>
            <person name="Pinder M.I.M."/>
            <person name="Johansson O.N."/>
            <person name="Kourtchenko O."/>
            <person name="Godhe A."/>
            <person name="Clarke A.K."/>
        </authorList>
    </citation>
    <scope>NUCLEOTIDE SEQUENCE [LARGE SCALE GENOMIC DNA]</scope>
    <source>
        <strain evidence="3 4">SMR4r</strain>
    </source>
</reference>
<dbReference type="RefSeq" id="WP_087212660.1">
    <property type="nucleotide sequence ID" value="NZ_CP021431.1"/>
</dbReference>
<keyword evidence="1" id="KW-0472">Membrane</keyword>
<protein>
    <submittedName>
        <fullName evidence="3">Sulfatase</fullName>
    </submittedName>
</protein>
<feature type="transmembrane region" description="Helical" evidence="1">
    <location>
        <begin position="32"/>
        <end position="50"/>
    </location>
</feature>